<reference evidence="1 2" key="1">
    <citation type="submission" date="2015-09" db="EMBL/GenBank/DDBJ databases">
        <title>Draft genome of the parasitic nematode Teladorsagia circumcincta isolate WARC Sus (inbred).</title>
        <authorList>
            <person name="Mitreva M."/>
        </authorList>
    </citation>
    <scope>NUCLEOTIDE SEQUENCE [LARGE SCALE GENOMIC DNA]</scope>
    <source>
        <strain evidence="1 2">S</strain>
    </source>
</reference>
<dbReference type="OrthoDB" id="5845709at2759"/>
<dbReference type="Proteomes" id="UP000230423">
    <property type="component" value="Unassembled WGS sequence"/>
</dbReference>
<gene>
    <name evidence="1" type="ORF">TELCIR_23577</name>
</gene>
<dbReference type="AlphaFoldDB" id="A0A2G9TBX3"/>
<name>A0A2G9TBX3_TELCI</name>
<accession>A0A2G9TBX3</accession>
<protein>
    <submittedName>
        <fullName evidence="1">Uncharacterized protein</fullName>
    </submittedName>
</protein>
<organism evidence="1 2">
    <name type="scientific">Teladorsagia circumcincta</name>
    <name type="common">Brown stomach worm</name>
    <name type="synonym">Ostertagia circumcincta</name>
    <dbReference type="NCBI Taxonomy" id="45464"/>
    <lineage>
        <taxon>Eukaryota</taxon>
        <taxon>Metazoa</taxon>
        <taxon>Ecdysozoa</taxon>
        <taxon>Nematoda</taxon>
        <taxon>Chromadorea</taxon>
        <taxon>Rhabditida</taxon>
        <taxon>Rhabditina</taxon>
        <taxon>Rhabditomorpha</taxon>
        <taxon>Strongyloidea</taxon>
        <taxon>Trichostrongylidae</taxon>
        <taxon>Teladorsagia</taxon>
    </lineage>
</organism>
<dbReference type="Pfam" id="PF03564">
    <property type="entry name" value="DUF1759"/>
    <property type="match status" value="1"/>
</dbReference>
<proteinExistence type="predicted"/>
<feature type="non-terminal residue" evidence="1">
    <location>
        <position position="1"/>
    </location>
</feature>
<keyword evidence="2" id="KW-1185">Reference proteome</keyword>
<sequence length="236" mass="27557">FWDAYNTAVHANPSLSPVLKFYHLRSLLKGDAQAIVQGYDITAENYKYAVRTLRETYYRPQLIRTQLSKTLQYLEPAGASASEQRTTLAQIKSLWLQLRKLGDSEDNIYVMRFIRQKFPQRTLEHLGSLETADPTPWKVPQLLDGLDRAIRIVGRRQWARTVDDSGQGQSTKMGTWHQRRLPTSVVKFRSSRCCHYVAVTVEELRWRWIRLSVQFEVDVRWIVEDYDASNTTMISF</sequence>
<evidence type="ECO:0000313" key="2">
    <source>
        <dbReference type="Proteomes" id="UP000230423"/>
    </source>
</evidence>
<dbReference type="InterPro" id="IPR005312">
    <property type="entry name" value="DUF1759"/>
</dbReference>
<evidence type="ECO:0000313" key="1">
    <source>
        <dbReference type="EMBL" id="PIO55042.1"/>
    </source>
</evidence>
<dbReference type="EMBL" id="KZ389663">
    <property type="protein sequence ID" value="PIO55042.1"/>
    <property type="molecule type" value="Genomic_DNA"/>
</dbReference>